<proteinExistence type="predicted"/>
<evidence type="ECO:0000313" key="1">
    <source>
        <dbReference type="EMBL" id="KAI0083090.1"/>
    </source>
</evidence>
<comment type="caution">
    <text evidence="1">The sequence shown here is derived from an EMBL/GenBank/DDBJ whole genome shotgun (WGS) entry which is preliminary data.</text>
</comment>
<dbReference type="EMBL" id="MU274997">
    <property type="protein sequence ID" value="KAI0083090.1"/>
    <property type="molecule type" value="Genomic_DNA"/>
</dbReference>
<accession>A0ACB8TM48</accession>
<reference evidence="1" key="1">
    <citation type="journal article" date="2021" name="Environ. Microbiol.">
        <title>Gene family expansions and transcriptome signatures uncover fungal adaptations to wood decay.</title>
        <authorList>
            <person name="Hage H."/>
            <person name="Miyauchi S."/>
            <person name="Viragh M."/>
            <person name="Drula E."/>
            <person name="Min B."/>
            <person name="Chaduli D."/>
            <person name="Navarro D."/>
            <person name="Favel A."/>
            <person name="Norest M."/>
            <person name="Lesage-Meessen L."/>
            <person name="Balint B."/>
            <person name="Merenyi Z."/>
            <person name="de Eugenio L."/>
            <person name="Morin E."/>
            <person name="Martinez A.T."/>
            <person name="Baldrian P."/>
            <person name="Stursova M."/>
            <person name="Martinez M.J."/>
            <person name="Novotny C."/>
            <person name="Magnuson J.K."/>
            <person name="Spatafora J.W."/>
            <person name="Maurice S."/>
            <person name="Pangilinan J."/>
            <person name="Andreopoulos W."/>
            <person name="LaButti K."/>
            <person name="Hundley H."/>
            <person name="Na H."/>
            <person name="Kuo A."/>
            <person name="Barry K."/>
            <person name="Lipzen A."/>
            <person name="Henrissat B."/>
            <person name="Riley R."/>
            <person name="Ahrendt S."/>
            <person name="Nagy L.G."/>
            <person name="Grigoriev I.V."/>
            <person name="Martin F."/>
            <person name="Rosso M.N."/>
        </authorList>
    </citation>
    <scope>NUCLEOTIDE SEQUENCE</scope>
    <source>
        <strain evidence="1">CBS 384.51</strain>
    </source>
</reference>
<protein>
    <submittedName>
        <fullName evidence="1">Uncharacterized protein</fullName>
    </submittedName>
</protein>
<name>A0ACB8TM48_9APHY</name>
<sequence>MLTSLISRHRSSSSRRRSASKIMSASAPYDQGEALAGGRNTGQRLYLHSTAPLCVRNVETLSDAGSHLNIVRHSADSDMAAIDPEDDARSTASGVSEAEQGYNVVPMRVASNKSQQTSRPKDNSQGMQATYNTLYMALEACVSTTSLSSKLYQGPSPSLTSSNAPPRRRPSPSVDIGSYPCHPRSTAKQAHSVPAVRSTPPGSAFGDRVPKIWWAVVVGESPGIYITADAANKASGGLADARIIPFTSLSEATSAWFGAK</sequence>
<dbReference type="Proteomes" id="UP001055072">
    <property type="component" value="Unassembled WGS sequence"/>
</dbReference>
<gene>
    <name evidence="1" type="ORF">BDY19DRAFT_910852</name>
</gene>
<organism evidence="1 2">
    <name type="scientific">Irpex rosettiformis</name>
    <dbReference type="NCBI Taxonomy" id="378272"/>
    <lineage>
        <taxon>Eukaryota</taxon>
        <taxon>Fungi</taxon>
        <taxon>Dikarya</taxon>
        <taxon>Basidiomycota</taxon>
        <taxon>Agaricomycotina</taxon>
        <taxon>Agaricomycetes</taxon>
        <taxon>Polyporales</taxon>
        <taxon>Irpicaceae</taxon>
        <taxon>Irpex</taxon>
    </lineage>
</organism>
<evidence type="ECO:0000313" key="2">
    <source>
        <dbReference type="Proteomes" id="UP001055072"/>
    </source>
</evidence>
<keyword evidence="2" id="KW-1185">Reference proteome</keyword>